<evidence type="ECO:0000313" key="1">
    <source>
        <dbReference type="EMBL" id="TKV95152.1"/>
    </source>
</evidence>
<dbReference type="AlphaFoldDB" id="A0A4U6T551"/>
<dbReference type="Gramene" id="TKV95152">
    <property type="protein sequence ID" value="TKV95152"/>
    <property type="gene ID" value="SEVIR_9G342450v2"/>
</dbReference>
<evidence type="ECO:0000313" key="2">
    <source>
        <dbReference type="Proteomes" id="UP000298652"/>
    </source>
</evidence>
<organism evidence="1 2">
    <name type="scientific">Setaria viridis</name>
    <name type="common">Green bristlegrass</name>
    <name type="synonym">Setaria italica subsp. viridis</name>
    <dbReference type="NCBI Taxonomy" id="4556"/>
    <lineage>
        <taxon>Eukaryota</taxon>
        <taxon>Viridiplantae</taxon>
        <taxon>Streptophyta</taxon>
        <taxon>Embryophyta</taxon>
        <taxon>Tracheophyta</taxon>
        <taxon>Spermatophyta</taxon>
        <taxon>Magnoliopsida</taxon>
        <taxon>Liliopsida</taxon>
        <taxon>Poales</taxon>
        <taxon>Poaceae</taxon>
        <taxon>PACMAD clade</taxon>
        <taxon>Panicoideae</taxon>
        <taxon>Panicodae</taxon>
        <taxon>Paniceae</taxon>
        <taxon>Cenchrinae</taxon>
        <taxon>Setaria</taxon>
    </lineage>
</organism>
<dbReference type="Proteomes" id="UP000298652">
    <property type="component" value="Chromosome 9"/>
</dbReference>
<protein>
    <submittedName>
        <fullName evidence="1">Uncharacterized protein</fullName>
    </submittedName>
</protein>
<sequence>MQVSVGGRKELGANLTQMAHGAFCDGPDVCGNLLARLHQMKSSMGVNLAFPPTGGILKPAASAGARIGVQYPACGRGSTKGVFGSTPLHKKLLHSTNSENFATKRV</sequence>
<dbReference type="EMBL" id="CM016560">
    <property type="protein sequence ID" value="TKV95152.1"/>
    <property type="molecule type" value="Genomic_DNA"/>
</dbReference>
<gene>
    <name evidence="1" type="ORF">SEVIR_9G342450v2</name>
</gene>
<keyword evidence="2" id="KW-1185">Reference proteome</keyword>
<accession>A0A4U6T551</accession>
<name>A0A4U6T551_SETVI</name>
<reference evidence="1" key="1">
    <citation type="submission" date="2019-03" db="EMBL/GenBank/DDBJ databases">
        <title>WGS assembly of Setaria viridis.</title>
        <authorList>
            <person name="Huang P."/>
            <person name="Jenkins J."/>
            <person name="Grimwood J."/>
            <person name="Barry K."/>
            <person name="Healey A."/>
            <person name="Mamidi S."/>
            <person name="Sreedasyam A."/>
            <person name="Shu S."/>
            <person name="Feldman M."/>
            <person name="Wu J."/>
            <person name="Yu Y."/>
            <person name="Chen C."/>
            <person name="Johnson J."/>
            <person name="Rokhsar D."/>
            <person name="Baxter I."/>
            <person name="Schmutz J."/>
            <person name="Brutnell T."/>
            <person name="Kellogg E."/>
        </authorList>
    </citation>
    <scope>NUCLEOTIDE SEQUENCE [LARGE SCALE GENOMIC DNA]</scope>
</reference>
<proteinExistence type="predicted"/>